<keyword evidence="1" id="KW-0732">Signal</keyword>
<dbReference type="GO" id="GO:0015920">
    <property type="term" value="P:lipopolysaccharide transport"/>
    <property type="evidence" value="ECO:0007669"/>
    <property type="project" value="InterPro"/>
</dbReference>
<gene>
    <name evidence="1 3" type="primary">lptD</name>
    <name evidence="3" type="ORF">AW08_01431</name>
</gene>
<comment type="function">
    <text evidence="1">Together with LptE, is involved in the assembly of lipopolysaccharide (LPS) at the surface of the outer membrane.</text>
</comment>
<keyword evidence="1" id="KW-0472">Membrane</keyword>
<organism evidence="3 4">
    <name type="scientific">Candidatus Accumulibacter adjunctus</name>
    <dbReference type="NCBI Taxonomy" id="1454001"/>
    <lineage>
        <taxon>Bacteria</taxon>
        <taxon>Pseudomonadati</taxon>
        <taxon>Pseudomonadota</taxon>
        <taxon>Betaproteobacteria</taxon>
        <taxon>Candidatus Accumulibacter</taxon>
    </lineage>
</organism>
<comment type="subunit">
    <text evidence="1">Component of the lipopolysaccharide transport and assembly complex. Interacts with LptE and LptA.</text>
</comment>
<comment type="subcellular location">
    <subcellularLocation>
        <location evidence="1">Cell outer membrane</location>
    </subcellularLocation>
</comment>
<dbReference type="Gene3D" id="2.60.450.10">
    <property type="entry name" value="Lipopolysaccharide (LPS) transport protein A like domain"/>
    <property type="match status" value="1"/>
</dbReference>
<name>A0A011MEI9_9PROT</name>
<keyword evidence="4" id="KW-1185">Reference proteome</keyword>
<dbReference type="EMBL" id="JFAX01000006">
    <property type="protein sequence ID" value="EXI68213.1"/>
    <property type="molecule type" value="Genomic_DNA"/>
</dbReference>
<dbReference type="GO" id="GO:0043165">
    <property type="term" value="P:Gram-negative-bacterium-type cell outer membrane assembly"/>
    <property type="evidence" value="ECO:0007669"/>
    <property type="project" value="UniProtKB-UniRule"/>
</dbReference>
<sequence>MQSSPPDSDVPRPVFLSARSLSGVLDREVVAEEDAELRKAGTVLTADRMTYSPVEDEVEATGNVELRQAEDRISGAQARLKLEDQVGFVDQASYFIKRQPKVVPAADVEQTTGFAAPRVIAIKPGQSKVKAAPKPASELTEARGEAGRIDLEGENQFRLTSATYTTCKPGSEDWYLTVADLRLDYDNEEGTGSDATVRFFDVPILHSPWLSFPLNNERKSGFLTPSYGSSNSSGIEVTVPYYWNIAPNMDATFEPRLLTKRGVQLGSQFRYLNEAFGGIYRGEALAEYLPHDRLADRDRWGVGLQYSQATASGFSGTVNYNRVSDNDYYTDLSSRITDTSRVQLLQQGTVTYSGGGWWTATANLQSFQTLEPDPKNPVTKPYRLLPQITVNARQPDLFSTDSSFYGQYTSFVHPEKALVEGQRIVLQPQISVPFVTPGWYVTPRVGVNITHYDLSYPAGSVLRPESISRTLPIFSVDSGMTFERSSIWFDREYTQTLEPRLFYLNIPYKNQDDIPIFDTALADFNFAQIFADNQFSGWDRFNNANQLTAALSSRLIDPVTGAEVMRAMIGQLFYFTDDKVALPGTTNRKWGSSDFLAAFSGQVWPRVYVDAALQYDPSDSQFERYAVGARYHPSPGRALNASYIFNTEASVPIKQVDLSGYWPITGRWQAVGRYNYSFLQNTPIEIIGGLEYNAGCWAVRTVAHRLQTAQADSTTQFFVQLELNGLSSLGSSTQSLLQRRIPGYAGGLTGSDQGLAQW</sequence>
<dbReference type="PANTHER" id="PTHR30189:SF1">
    <property type="entry name" value="LPS-ASSEMBLY PROTEIN LPTD"/>
    <property type="match status" value="1"/>
</dbReference>
<dbReference type="GO" id="GO:1990351">
    <property type="term" value="C:transporter complex"/>
    <property type="evidence" value="ECO:0007669"/>
    <property type="project" value="TreeGrafter"/>
</dbReference>
<reference evidence="3" key="1">
    <citation type="submission" date="2014-02" db="EMBL/GenBank/DDBJ databases">
        <title>Expanding our view of genomic diversity in Candidatus Accumulibacter clades.</title>
        <authorList>
            <person name="Skennerton C.T."/>
            <person name="Barr J.J."/>
            <person name="Slater F.R."/>
            <person name="Bond P.L."/>
            <person name="Tyson G.W."/>
        </authorList>
    </citation>
    <scope>NUCLEOTIDE SEQUENCE [LARGE SCALE GENOMIC DNA]</scope>
</reference>
<protein>
    <recommendedName>
        <fullName evidence="1">LPS-assembly protein LptD</fullName>
    </recommendedName>
</protein>
<comment type="caution">
    <text evidence="3">The sequence shown here is derived from an EMBL/GenBank/DDBJ whole genome shotgun (WGS) entry which is preliminary data.</text>
</comment>
<comment type="similarity">
    <text evidence="1">Belongs to the LptD family.</text>
</comment>
<dbReference type="InterPro" id="IPR050218">
    <property type="entry name" value="LptD"/>
</dbReference>
<evidence type="ECO:0000313" key="4">
    <source>
        <dbReference type="Proteomes" id="UP000020218"/>
    </source>
</evidence>
<dbReference type="GO" id="GO:0009279">
    <property type="term" value="C:cell outer membrane"/>
    <property type="evidence" value="ECO:0007669"/>
    <property type="project" value="UniProtKB-SubCell"/>
</dbReference>
<dbReference type="HAMAP" id="MF_01411">
    <property type="entry name" value="LPS_assembly_LptD"/>
    <property type="match status" value="1"/>
</dbReference>
<dbReference type="InterPro" id="IPR020889">
    <property type="entry name" value="LipoPS_assembly_LptD"/>
</dbReference>
<dbReference type="Pfam" id="PF04453">
    <property type="entry name" value="LptD"/>
    <property type="match status" value="1"/>
</dbReference>
<evidence type="ECO:0000256" key="1">
    <source>
        <dbReference type="HAMAP-Rule" id="MF_01411"/>
    </source>
</evidence>
<dbReference type="InterPro" id="IPR007543">
    <property type="entry name" value="LptD_C"/>
</dbReference>
<dbReference type="PANTHER" id="PTHR30189">
    <property type="entry name" value="LPS-ASSEMBLY PROTEIN"/>
    <property type="match status" value="1"/>
</dbReference>
<dbReference type="STRING" id="1454001.AW08_01431"/>
<feature type="domain" description="LptD C-terminal" evidence="2">
    <location>
        <begin position="297"/>
        <end position="668"/>
    </location>
</feature>
<accession>A0A011MEI9</accession>
<keyword evidence="1" id="KW-0998">Cell outer membrane</keyword>
<proteinExistence type="inferred from homology"/>
<dbReference type="Proteomes" id="UP000020218">
    <property type="component" value="Unassembled WGS sequence"/>
</dbReference>
<evidence type="ECO:0000313" key="3">
    <source>
        <dbReference type="EMBL" id="EXI68213.1"/>
    </source>
</evidence>
<comment type="caution">
    <text evidence="1">Lacks conserved residue(s) required for the propagation of feature annotation.</text>
</comment>
<dbReference type="PATRIC" id="fig|1454001.3.peg.1483"/>
<dbReference type="AlphaFoldDB" id="A0A011MEI9"/>
<evidence type="ECO:0000259" key="2">
    <source>
        <dbReference type="Pfam" id="PF04453"/>
    </source>
</evidence>